<sequence>MDLTDEFVNACEGLSVLHPEVTSRNVERRNELLSNCGAGATSVLDSVFSTMMSQNTTDKNAHAAVANLKAAHPTWGTVMTAPPSDIAALIRCAGLSEIRTERMQMILNTLSSEQGGTDEPSMEYLRALDNDAVKKELSRFKGIGPKTISCVLLFAMGRGEFPVDTHVLRIAKHCGWVSSSATRESAYNALNSVVPDEIKMDLHCLLVRHGKVCHKCAANGKPQFPPEDGPLVCPLRRCKSVSVKRENEAMTKTTMTTTTTTKKNKKQKKVKMEATKAAEDAAIVKDESDLPESASVVSSLPNKKE</sequence>
<dbReference type="AlphaFoldDB" id="A0A9W7L490"/>
<dbReference type="PANTHER" id="PTHR47203">
    <property type="match status" value="1"/>
</dbReference>
<dbReference type="SUPFAM" id="SSF48150">
    <property type="entry name" value="DNA-glycosylase"/>
    <property type="match status" value="1"/>
</dbReference>
<feature type="domain" description="HhH-GPD" evidence="2">
    <location>
        <begin position="52"/>
        <end position="212"/>
    </location>
</feature>
<keyword evidence="4" id="KW-1185">Reference proteome</keyword>
<proteinExistence type="predicted"/>
<dbReference type="CDD" id="cd00056">
    <property type="entry name" value="ENDO3c"/>
    <property type="match status" value="1"/>
</dbReference>
<evidence type="ECO:0000259" key="2">
    <source>
        <dbReference type="SMART" id="SM00478"/>
    </source>
</evidence>
<dbReference type="Gene3D" id="1.10.340.30">
    <property type="entry name" value="Hypothetical protein, domain 2"/>
    <property type="match status" value="1"/>
</dbReference>
<dbReference type="SMART" id="SM00478">
    <property type="entry name" value="ENDO3c"/>
    <property type="match status" value="1"/>
</dbReference>
<dbReference type="GO" id="GO:0016787">
    <property type="term" value="F:hydrolase activity"/>
    <property type="evidence" value="ECO:0007669"/>
    <property type="project" value="UniProtKB-ARBA"/>
</dbReference>
<protein>
    <recommendedName>
        <fullName evidence="2">HhH-GPD domain-containing protein</fullName>
    </recommendedName>
</protein>
<dbReference type="GO" id="GO:0006284">
    <property type="term" value="P:base-excision repair"/>
    <property type="evidence" value="ECO:0007669"/>
    <property type="project" value="InterPro"/>
</dbReference>
<evidence type="ECO:0000313" key="4">
    <source>
        <dbReference type="Proteomes" id="UP001165082"/>
    </source>
</evidence>
<feature type="compositionally biased region" description="Polar residues" evidence="1">
    <location>
        <begin position="295"/>
        <end position="305"/>
    </location>
</feature>
<dbReference type="InterPro" id="IPR011257">
    <property type="entry name" value="DNA_glycosylase"/>
</dbReference>
<feature type="region of interest" description="Disordered" evidence="1">
    <location>
        <begin position="283"/>
        <end position="305"/>
    </location>
</feature>
<evidence type="ECO:0000313" key="3">
    <source>
        <dbReference type="EMBL" id="GMI31080.1"/>
    </source>
</evidence>
<dbReference type="EMBL" id="BRXZ01007657">
    <property type="protein sequence ID" value="GMI31080.1"/>
    <property type="molecule type" value="Genomic_DNA"/>
</dbReference>
<dbReference type="Proteomes" id="UP001165082">
    <property type="component" value="Unassembled WGS sequence"/>
</dbReference>
<comment type="caution">
    <text evidence="3">The sequence shown here is derived from an EMBL/GenBank/DDBJ whole genome shotgun (WGS) entry which is preliminary data.</text>
</comment>
<dbReference type="Gene3D" id="1.10.1670.10">
    <property type="entry name" value="Helix-hairpin-Helix base-excision DNA repair enzymes (C-terminal)"/>
    <property type="match status" value="1"/>
</dbReference>
<dbReference type="OrthoDB" id="5607at2759"/>
<dbReference type="Pfam" id="PF00730">
    <property type="entry name" value="HhH-GPD"/>
    <property type="match status" value="1"/>
</dbReference>
<reference evidence="3" key="1">
    <citation type="submission" date="2022-07" db="EMBL/GenBank/DDBJ databases">
        <title>Genome analysis of Parmales, a sister group of diatoms, reveals the evolutionary specialization of diatoms from phago-mixotrophs to photoautotrophs.</title>
        <authorList>
            <person name="Ban H."/>
            <person name="Sato S."/>
            <person name="Yoshikawa S."/>
            <person name="Kazumasa Y."/>
            <person name="Nakamura Y."/>
            <person name="Ichinomiya M."/>
            <person name="Saitoh K."/>
            <person name="Sato N."/>
            <person name="Blanc-Mathieu R."/>
            <person name="Endo H."/>
            <person name="Kuwata A."/>
            <person name="Ogata H."/>
        </authorList>
    </citation>
    <scope>NUCLEOTIDE SEQUENCE</scope>
</reference>
<accession>A0A9W7L490</accession>
<evidence type="ECO:0000256" key="1">
    <source>
        <dbReference type="SAM" id="MobiDB-lite"/>
    </source>
</evidence>
<dbReference type="InterPro" id="IPR023170">
    <property type="entry name" value="HhH_base_excis_C"/>
</dbReference>
<gene>
    <name evidence="3" type="ORF">TrRE_jg6405</name>
</gene>
<dbReference type="GO" id="GO:0140097">
    <property type="term" value="F:catalytic activity, acting on DNA"/>
    <property type="evidence" value="ECO:0007669"/>
    <property type="project" value="UniProtKB-ARBA"/>
</dbReference>
<dbReference type="PANTHER" id="PTHR47203:SF1">
    <property type="entry name" value="HYPOTHETICAL BASE EXCISION DNA REPAIR PROTEIN (EUROFUNG)"/>
    <property type="match status" value="1"/>
</dbReference>
<name>A0A9W7L490_9STRA</name>
<organism evidence="3 4">
    <name type="scientific">Triparma retinervis</name>
    <dbReference type="NCBI Taxonomy" id="2557542"/>
    <lineage>
        <taxon>Eukaryota</taxon>
        <taxon>Sar</taxon>
        <taxon>Stramenopiles</taxon>
        <taxon>Ochrophyta</taxon>
        <taxon>Bolidophyceae</taxon>
        <taxon>Parmales</taxon>
        <taxon>Triparmaceae</taxon>
        <taxon>Triparma</taxon>
    </lineage>
</organism>
<dbReference type="InterPro" id="IPR003265">
    <property type="entry name" value="HhH-GPD_domain"/>
</dbReference>